<dbReference type="OMA" id="KFSTARM"/>
<dbReference type="PANTHER" id="PTHR12286">
    <property type="entry name" value="SACCHAROPINE DEHYDROGENASE-LIKE OXIDOREDUCTASE"/>
    <property type="match status" value="1"/>
</dbReference>
<comment type="caution">
    <text evidence="3">The sequence shown here is derived from an EMBL/GenBank/DDBJ whole genome shotgun (WGS) entry which is preliminary data.</text>
</comment>
<dbReference type="InterPro" id="IPR036291">
    <property type="entry name" value="NAD(P)-bd_dom_sf"/>
</dbReference>
<evidence type="ECO:0000256" key="1">
    <source>
        <dbReference type="ARBA" id="ARBA00038048"/>
    </source>
</evidence>
<evidence type="ECO:0000259" key="2">
    <source>
        <dbReference type="Pfam" id="PF03435"/>
    </source>
</evidence>
<dbReference type="GO" id="GO:0005739">
    <property type="term" value="C:mitochondrion"/>
    <property type="evidence" value="ECO:0007669"/>
    <property type="project" value="TreeGrafter"/>
</dbReference>
<evidence type="ECO:0000313" key="4">
    <source>
        <dbReference type="Proteomes" id="UP000029665"/>
    </source>
</evidence>
<dbReference type="PANTHER" id="PTHR12286:SF5">
    <property type="entry name" value="SACCHAROPINE DEHYDROGENASE-LIKE OXIDOREDUCTASE"/>
    <property type="match status" value="1"/>
</dbReference>
<feature type="domain" description="Saccharopine dehydrogenase NADP binding" evidence="2">
    <location>
        <begin position="4"/>
        <end position="123"/>
    </location>
</feature>
<dbReference type="HOGENOM" id="CLU_031002_0_2_1"/>
<dbReference type="Proteomes" id="UP000029665">
    <property type="component" value="Unassembled WGS sequence"/>
</dbReference>
<protein>
    <recommendedName>
        <fullName evidence="2">Saccharopine dehydrogenase NADP binding domain-containing protein</fullName>
    </recommendedName>
</protein>
<proteinExistence type="inferred from homology"/>
<dbReference type="SUPFAM" id="SSF51735">
    <property type="entry name" value="NAD(P)-binding Rossmann-fold domains"/>
    <property type="match status" value="1"/>
</dbReference>
<dbReference type="GO" id="GO:0009247">
    <property type="term" value="P:glycolipid biosynthetic process"/>
    <property type="evidence" value="ECO:0007669"/>
    <property type="project" value="TreeGrafter"/>
</dbReference>
<dbReference type="Gene3D" id="3.40.50.720">
    <property type="entry name" value="NAD(P)-binding Rossmann-like Domain"/>
    <property type="match status" value="1"/>
</dbReference>
<accession>A0A060SUR7</accession>
<reference evidence="3" key="1">
    <citation type="submission" date="2014-01" db="EMBL/GenBank/DDBJ databases">
        <title>The genome of the white-rot fungus Pycnoporus cinnabarinus: a basidiomycete model with a versatile arsenal for lignocellulosic biomass breakdown.</title>
        <authorList>
            <person name="Levasseur A."/>
            <person name="Lomascolo A."/>
            <person name="Ruiz-Duenas F.J."/>
            <person name="Uzan E."/>
            <person name="Piumi F."/>
            <person name="Kues U."/>
            <person name="Ram A.F.J."/>
            <person name="Murat C."/>
            <person name="Haon M."/>
            <person name="Benoit I."/>
            <person name="Arfi Y."/>
            <person name="Chevret D."/>
            <person name="Drula E."/>
            <person name="Kwon M.J."/>
            <person name="Gouret P."/>
            <person name="Lesage-Meessen L."/>
            <person name="Lombard V."/>
            <person name="Mariette J."/>
            <person name="Noirot C."/>
            <person name="Park J."/>
            <person name="Patyshakuliyeva A."/>
            <person name="Wieneger R.A.B."/>
            <person name="Wosten H.A.B."/>
            <person name="Martin F."/>
            <person name="Coutinho P.M."/>
            <person name="de Vries R."/>
            <person name="Martinez A.T."/>
            <person name="Klopp C."/>
            <person name="Pontarotti P."/>
            <person name="Henrissat B."/>
            <person name="Record E."/>
        </authorList>
    </citation>
    <scope>NUCLEOTIDE SEQUENCE [LARGE SCALE GENOMIC DNA]</scope>
    <source>
        <strain evidence="3">BRFM137</strain>
    </source>
</reference>
<dbReference type="OrthoDB" id="10268090at2759"/>
<organism evidence="3 4">
    <name type="scientific">Pycnoporus cinnabarinus</name>
    <name type="common">Cinnabar-red polypore</name>
    <name type="synonym">Trametes cinnabarina</name>
    <dbReference type="NCBI Taxonomy" id="5643"/>
    <lineage>
        <taxon>Eukaryota</taxon>
        <taxon>Fungi</taxon>
        <taxon>Dikarya</taxon>
        <taxon>Basidiomycota</taxon>
        <taxon>Agaricomycotina</taxon>
        <taxon>Agaricomycetes</taxon>
        <taxon>Polyporales</taxon>
        <taxon>Polyporaceae</taxon>
        <taxon>Trametes</taxon>
    </lineage>
</organism>
<dbReference type="InterPro" id="IPR005097">
    <property type="entry name" value="Sacchrp_dh_NADP-bd"/>
</dbReference>
<dbReference type="InterPro" id="IPR051276">
    <property type="entry name" value="Saccharopine_DH-like_oxidrdct"/>
</dbReference>
<comment type="similarity">
    <text evidence="1">Belongs to the saccharopine dehydrogenase family.</text>
</comment>
<sequence>MPDILVVGATGFTGRLITRYLLDHPQRTSYTLGIGVRSKSKGKALKKALSLDDSVNIVLLDITRYDEVEAAVKNTNLVINAVGPFWNSGEAIVQACVHHGKKYVDITGEALFIRELIDRYDELATKTSAIIVPACGFDCVPADLAVYLSNQTLKRALGPYTDLGLSQTFYSVNFEFSGGSRATLMSMYEDAPRDKFRESYQDYALSPVRGFRSPCLHLPRPVPLHSPPIFAAPYVMAGIDRAVVQRTFGLNQLKFSTARMLQGEKSGREQEQLLRPLTYGSQFRYGEFLFTGSGGYYRALLHSVFMILTLILLRLPAASDLNLDSLLAAFLC</sequence>
<evidence type="ECO:0000313" key="3">
    <source>
        <dbReference type="EMBL" id="CDO75969.1"/>
    </source>
</evidence>
<dbReference type="EMBL" id="CCBP010000315">
    <property type="protein sequence ID" value="CDO75969.1"/>
    <property type="molecule type" value="Genomic_DNA"/>
</dbReference>
<dbReference type="Pfam" id="PF03435">
    <property type="entry name" value="Sacchrp_dh_NADP"/>
    <property type="match status" value="1"/>
</dbReference>
<gene>
    <name evidence="3" type="ORF">BN946_scf184888.g19</name>
</gene>
<dbReference type="AlphaFoldDB" id="A0A060SUR7"/>
<name>A0A060SUR7_PYCCI</name>
<keyword evidence="4" id="KW-1185">Reference proteome</keyword>
<dbReference type="GO" id="GO:0005886">
    <property type="term" value="C:plasma membrane"/>
    <property type="evidence" value="ECO:0007669"/>
    <property type="project" value="TreeGrafter"/>
</dbReference>
<dbReference type="GO" id="GO:0005811">
    <property type="term" value="C:lipid droplet"/>
    <property type="evidence" value="ECO:0007669"/>
    <property type="project" value="TreeGrafter"/>
</dbReference>